<dbReference type="AlphaFoldDB" id="A0A3M0KS40"/>
<organism evidence="1 2">
    <name type="scientific">Hirundo rustica rustica</name>
    <dbReference type="NCBI Taxonomy" id="333673"/>
    <lineage>
        <taxon>Eukaryota</taxon>
        <taxon>Metazoa</taxon>
        <taxon>Chordata</taxon>
        <taxon>Craniata</taxon>
        <taxon>Vertebrata</taxon>
        <taxon>Euteleostomi</taxon>
        <taxon>Archelosauria</taxon>
        <taxon>Archosauria</taxon>
        <taxon>Dinosauria</taxon>
        <taxon>Saurischia</taxon>
        <taxon>Theropoda</taxon>
        <taxon>Coelurosauria</taxon>
        <taxon>Aves</taxon>
        <taxon>Neognathae</taxon>
        <taxon>Neoaves</taxon>
        <taxon>Telluraves</taxon>
        <taxon>Australaves</taxon>
        <taxon>Passeriformes</taxon>
        <taxon>Sylvioidea</taxon>
        <taxon>Hirundinidae</taxon>
        <taxon>Hirundo</taxon>
    </lineage>
</organism>
<dbReference type="STRING" id="333673.A0A3M0KS40"/>
<dbReference type="OrthoDB" id="276744at2759"/>
<keyword evidence="2" id="KW-1185">Reference proteome</keyword>
<dbReference type="EMBL" id="QRBI01000104">
    <property type="protein sequence ID" value="RMC15973.1"/>
    <property type="molecule type" value="Genomic_DNA"/>
</dbReference>
<evidence type="ECO:0000313" key="2">
    <source>
        <dbReference type="Proteomes" id="UP000269221"/>
    </source>
</evidence>
<sequence>MSQQCAQVAKRANGILAWIRNGVASRRREVILPLYSALVRPHLECCVQFWAPQFRKDIEMLECIQRRATRLVRGLEHKPYEERVREMGFFSLEKRTLRGDLITLYNFLKGGCGQLGVGLFPKATTDRMRGHSLKLRQGRYRLDIRKKFSTERVIKYWNGLPGEVVESPSLDVFKKRLDVALGVMV</sequence>
<protein>
    <submittedName>
        <fullName evidence="1">Uncharacterized protein</fullName>
    </submittedName>
</protein>
<accession>A0A3M0KS40</accession>
<reference evidence="1 2" key="1">
    <citation type="submission" date="2018-07" db="EMBL/GenBank/DDBJ databases">
        <title>A high quality draft genome assembly of the barn swallow (H. rustica rustica).</title>
        <authorList>
            <person name="Formenti G."/>
            <person name="Chiara M."/>
            <person name="Poveda L."/>
            <person name="Francoijs K.-J."/>
            <person name="Bonisoli-Alquati A."/>
            <person name="Canova L."/>
            <person name="Gianfranceschi L."/>
            <person name="Horner D.S."/>
            <person name="Saino N."/>
        </authorList>
    </citation>
    <scope>NUCLEOTIDE SEQUENCE [LARGE SCALE GENOMIC DNA]</scope>
    <source>
        <strain evidence="1">Chelidonia</strain>
        <tissue evidence="1">Blood</tissue>
    </source>
</reference>
<comment type="caution">
    <text evidence="1">The sequence shown here is derived from an EMBL/GenBank/DDBJ whole genome shotgun (WGS) entry which is preliminary data.</text>
</comment>
<name>A0A3M0KS40_HIRRU</name>
<gene>
    <name evidence="1" type="ORF">DUI87_08180</name>
</gene>
<evidence type="ECO:0000313" key="1">
    <source>
        <dbReference type="EMBL" id="RMC15973.1"/>
    </source>
</evidence>
<dbReference type="Proteomes" id="UP000269221">
    <property type="component" value="Unassembled WGS sequence"/>
</dbReference>
<proteinExistence type="predicted"/>
<dbReference type="PANTHER" id="PTHR33332">
    <property type="entry name" value="REVERSE TRANSCRIPTASE DOMAIN-CONTAINING PROTEIN"/>
    <property type="match status" value="1"/>
</dbReference>